<evidence type="ECO:0000256" key="1">
    <source>
        <dbReference type="SAM" id="Phobius"/>
    </source>
</evidence>
<dbReference type="Gene3D" id="3.40.50.300">
    <property type="entry name" value="P-loop containing nucleotide triphosphate hydrolases"/>
    <property type="match status" value="1"/>
</dbReference>
<dbReference type="InterPro" id="IPR007111">
    <property type="entry name" value="NACHT_NTPase"/>
</dbReference>
<dbReference type="InterPro" id="IPR027417">
    <property type="entry name" value="P-loop_NTPase"/>
</dbReference>
<proteinExistence type="predicted"/>
<keyword evidence="4" id="KW-1185">Reference proteome</keyword>
<sequence length="1069" mass="117582">MAVGPPAVLSGWLSEKIRDNVLLSILVLIFYWIFVGVVRVLLRLGREVTDLWIPRAAAAVDRRFSAIVNSYRSRYLDQLLASVRDIELLGMTTQGEFSLRLRQVYVDVSLASSPSTAHAPFVGREIQGGERRSLDSFLSTKEPSVYAIIGGPGSGKTTLLRRTAMMLGERRRGRRSLPLLLYLRDHVQEIVSNPGVTVPQLLADVTWLKGMVTADWFERCLERGRCVVMLDGLDEVAVEDHRQLTSQWVRQQVTRYPENHFILTSRPYGYHANPVSGADILQVRRFTSDQIFKFVHAWYLAIESRSRDTDDEHTRDIATASADDLLRRMRSQPALYDLAANPMLLTMIANVHKYRGALPGSRAALYGEMCDLLLHRRQEAKNIQLGTGLKTEQRAKVVRQLAMAMMSREVRDIRLSTASELIGPSLARIPRGPQPDEFLDALTKSGLFIEREVGTYAFAHQTLQEYLAATEIRDHLDGTTLPAVVDNAWWRETILLWAADADASPVVAACLASGSVDALALAYDCAEEAREVDGELRQRLDALLYAEPPDNEATARAAHRQLMAAVRTSRSLRYTVTLSNDAVACANPMPQSLYRLYAELSGDPSVDASRTGQPNTHDDAVAAVGVPAAQVEKVVAWINSLFDDGTAYRLPTRRELADPMTEVVVDLQRYTIWYADPAPGDDPSGTGEPAAVPATTNGYTGPHLFVPRSIPHPFVASPDRLEDGIRRDVASVAGVLPFVLSLSLERNPDRARARDFGTTIRRIQRLEGSVSPALVKKPTHVDRALARSTGGYMEMGSVNWRADRMLVLARDLTAVKHLSIATNFVQNLRLAVGQDPSFERALGQALDIVLSHSLQTDELSLLVRNLKAPNRLASSDNGGETIIAWPEAAASPDTFELTAVGLTLLLSVWEPSRAKGRQRQTTNHFDTFLAGLCSPSAEVTPTIPEQITRTLHEVQSLLPTAAWRSSDATAPYGPGADPGTDEESWRFLARRVTALIAGLLDTAPHNPSDSTPMNSAIRLGLLAVIGVADKFTDSQIAAKTRGIHSSLTSVDARRSDPTLASEVILLVRT</sequence>
<evidence type="ECO:0000313" key="4">
    <source>
        <dbReference type="Proteomes" id="UP001500280"/>
    </source>
</evidence>
<dbReference type="PROSITE" id="PS50837">
    <property type="entry name" value="NACHT"/>
    <property type="match status" value="1"/>
</dbReference>
<feature type="transmembrane region" description="Helical" evidence="1">
    <location>
        <begin position="20"/>
        <end position="42"/>
    </location>
</feature>
<gene>
    <name evidence="3" type="ORF">GCM10009745_78850</name>
</gene>
<dbReference type="Pfam" id="PF05729">
    <property type="entry name" value="NACHT"/>
    <property type="match status" value="1"/>
</dbReference>
<dbReference type="SUPFAM" id="SSF52540">
    <property type="entry name" value="P-loop containing nucleoside triphosphate hydrolases"/>
    <property type="match status" value="1"/>
</dbReference>
<comment type="caution">
    <text evidence="3">The sequence shown here is derived from an EMBL/GenBank/DDBJ whole genome shotgun (WGS) entry which is preliminary data.</text>
</comment>
<accession>A0ABP4V7Y2</accession>
<organism evidence="3 4">
    <name type="scientific">Kribbella yunnanensis</name>
    <dbReference type="NCBI Taxonomy" id="190194"/>
    <lineage>
        <taxon>Bacteria</taxon>
        <taxon>Bacillati</taxon>
        <taxon>Actinomycetota</taxon>
        <taxon>Actinomycetes</taxon>
        <taxon>Propionibacteriales</taxon>
        <taxon>Kribbellaceae</taxon>
        <taxon>Kribbella</taxon>
    </lineage>
</organism>
<name>A0ABP4V7Y2_9ACTN</name>
<dbReference type="PANTHER" id="PTHR46844:SF1">
    <property type="entry name" value="SLR5058 PROTEIN"/>
    <property type="match status" value="1"/>
</dbReference>
<keyword evidence="1" id="KW-0812">Transmembrane</keyword>
<dbReference type="RefSeq" id="WP_344164527.1">
    <property type="nucleotide sequence ID" value="NZ_BAAANF010000029.1"/>
</dbReference>
<protein>
    <recommendedName>
        <fullName evidence="2">NACHT domain-containing protein</fullName>
    </recommendedName>
</protein>
<keyword evidence="1" id="KW-1133">Transmembrane helix</keyword>
<dbReference type="PANTHER" id="PTHR46844">
    <property type="entry name" value="SLR5058 PROTEIN"/>
    <property type="match status" value="1"/>
</dbReference>
<evidence type="ECO:0000313" key="3">
    <source>
        <dbReference type="EMBL" id="GAA1718291.1"/>
    </source>
</evidence>
<reference evidence="4" key="1">
    <citation type="journal article" date="2019" name="Int. J. Syst. Evol. Microbiol.">
        <title>The Global Catalogue of Microorganisms (GCM) 10K type strain sequencing project: providing services to taxonomists for standard genome sequencing and annotation.</title>
        <authorList>
            <consortium name="The Broad Institute Genomics Platform"/>
            <consortium name="The Broad Institute Genome Sequencing Center for Infectious Disease"/>
            <person name="Wu L."/>
            <person name="Ma J."/>
        </authorList>
    </citation>
    <scope>NUCLEOTIDE SEQUENCE [LARGE SCALE GENOMIC DNA]</scope>
    <source>
        <strain evidence="4">JCM 14307</strain>
    </source>
</reference>
<feature type="domain" description="NACHT" evidence="2">
    <location>
        <begin position="144"/>
        <end position="267"/>
    </location>
</feature>
<evidence type="ECO:0000259" key="2">
    <source>
        <dbReference type="PROSITE" id="PS50837"/>
    </source>
</evidence>
<dbReference type="EMBL" id="BAAANF010000029">
    <property type="protein sequence ID" value="GAA1718291.1"/>
    <property type="molecule type" value="Genomic_DNA"/>
</dbReference>
<dbReference type="SMART" id="SM00382">
    <property type="entry name" value="AAA"/>
    <property type="match status" value="1"/>
</dbReference>
<dbReference type="InterPro" id="IPR003593">
    <property type="entry name" value="AAA+_ATPase"/>
</dbReference>
<dbReference type="Proteomes" id="UP001500280">
    <property type="component" value="Unassembled WGS sequence"/>
</dbReference>
<keyword evidence="1" id="KW-0472">Membrane</keyword>